<reference evidence="1 2" key="1">
    <citation type="submission" date="2019-12" db="EMBL/GenBank/DDBJ databases">
        <title>Defluviitalea raffinosedens, isolated from a biogas fermenter, genome sequencing and characterization.</title>
        <authorList>
            <person name="Rettenmaier R."/>
            <person name="Schneider M."/>
            <person name="Neuhaus K."/>
            <person name="Liebl W."/>
            <person name="Zverlov V."/>
        </authorList>
    </citation>
    <scope>NUCLEOTIDE SEQUENCE [LARGE SCALE GENOMIC DNA]</scope>
    <source>
        <strain evidence="1 2">249c-K6</strain>
    </source>
</reference>
<dbReference type="RefSeq" id="WP_158741813.1">
    <property type="nucleotide sequence ID" value="NZ_WSLF01000023.1"/>
</dbReference>
<dbReference type="OrthoDB" id="9803665at2"/>
<keyword evidence="2" id="KW-1185">Reference proteome</keyword>
<name>A0A7C8LCG3_9FIRM</name>
<protein>
    <submittedName>
        <fullName evidence="1">Uncharacterized protein</fullName>
    </submittedName>
</protein>
<accession>A0A7C8LCG3</accession>
<dbReference type="Proteomes" id="UP000483018">
    <property type="component" value="Unassembled WGS sequence"/>
</dbReference>
<organism evidence="1 2">
    <name type="scientific">Defluviitalea raffinosedens</name>
    <dbReference type="NCBI Taxonomy" id="1450156"/>
    <lineage>
        <taxon>Bacteria</taxon>
        <taxon>Bacillati</taxon>
        <taxon>Bacillota</taxon>
        <taxon>Clostridia</taxon>
        <taxon>Lachnospirales</taxon>
        <taxon>Defluviitaleaceae</taxon>
        <taxon>Defluviitalea</taxon>
    </lineage>
</organism>
<evidence type="ECO:0000313" key="2">
    <source>
        <dbReference type="Proteomes" id="UP000483018"/>
    </source>
</evidence>
<sequence>MLYTTEMLRRARAIDLWVTLKGLGKQGVSELVWELHQKAVYFSELLKEAGFEILNDVVFNQVLARYESDEKTSKLIKEIQE</sequence>
<gene>
    <name evidence="1" type="ORF">GND95_14410</name>
</gene>
<proteinExistence type="predicted"/>
<dbReference type="SUPFAM" id="SSF53383">
    <property type="entry name" value="PLP-dependent transferases"/>
    <property type="match status" value="1"/>
</dbReference>
<dbReference type="AlphaFoldDB" id="A0A7C8LCG3"/>
<dbReference type="EMBL" id="WSLF01000023">
    <property type="protein sequence ID" value="KAE9627805.1"/>
    <property type="molecule type" value="Genomic_DNA"/>
</dbReference>
<evidence type="ECO:0000313" key="1">
    <source>
        <dbReference type="EMBL" id="KAE9627805.1"/>
    </source>
</evidence>
<dbReference type="InterPro" id="IPR015424">
    <property type="entry name" value="PyrdxlP-dep_Trfase"/>
</dbReference>
<comment type="caution">
    <text evidence="1">The sequence shown here is derived from an EMBL/GenBank/DDBJ whole genome shotgun (WGS) entry which is preliminary data.</text>
</comment>
<dbReference type="Gene3D" id="3.90.1150.170">
    <property type="match status" value="1"/>
</dbReference>